<dbReference type="Gene3D" id="1.10.357.10">
    <property type="entry name" value="Tetracycline Repressor, domain 2"/>
    <property type="match status" value="1"/>
</dbReference>
<feature type="DNA-binding region" description="H-T-H motif" evidence="4">
    <location>
        <begin position="32"/>
        <end position="51"/>
    </location>
</feature>
<dbReference type="RefSeq" id="WP_097077445.1">
    <property type="nucleotide sequence ID" value="NZ_BAABHT010000020.1"/>
</dbReference>
<keyword evidence="1" id="KW-0805">Transcription regulation</keyword>
<dbReference type="AlphaFoldDB" id="A0A240E4I0"/>
<organism evidence="6 7">
    <name type="scientific">Acinetobacter puyangensis</name>
    <dbReference type="NCBI Taxonomy" id="1096779"/>
    <lineage>
        <taxon>Bacteria</taxon>
        <taxon>Pseudomonadati</taxon>
        <taxon>Pseudomonadota</taxon>
        <taxon>Gammaproteobacteria</taxon>
        <taxon>Moraxellales</taxon>
        <taxon>Moraxellaceae</taxon>
        <taxon>Acinetobacter</taxon>
    </lineage>
</organism>
<dbReference type="Proteomes" id="UP000219042">
    <property type="component" value="Unassembled WGS sequence"/>
</dbReference>
<dbReference type="InterPro" id="IPR036271">
    <property type="entry name" value="Tet_transcr_reg_TetR-rel_C_sf"/>
</dbReference>
<keyword evidence="2 4" id="KW-0238">DNA-binding</keyword>
<feature type="domain" description="HTH tetR-type" evidence="5">
    <location>
        <begin position="9"/>
        <end position="69"/>
    </location>
</feature>
<evidence type="ECO:0000256" key="3">
    <source>
        <dbReference type="ARBA" id="ARBA00023163"/>
    </source>
</evidence>
<dbReference type="SUPFAM" id="SSF46689">
    <property type="entry name" value="Homeodomain-like"/>
    <property type="match status" value="1"/>
</dbReference>
<dbReference type="GO" id="GO:0003677">
    <property type="term" value="F:DNA binding"/>
    <property type="evidence" value="ECO:0007669"/>
    <property type="project" value="UniProtKB-UniRule"/>
</dbReference>
<dbReference type="InterPro" id="IPR001647">
    <property type="entry name" value="HTH_TetR"/>
</dbReference>
<dbReference type="PANTHER" id="PTHR47506">
    <property type="entry name" value="TRANSCRIPTIONAL REGULATORY PROTEIN"/>
    <property type="match status" value="1"/>
</dbReference>
<dbReference type="Pfam" id="PF00440">
    <property type="entry name" value="TetR_N"/>
    <property type="match status" value="1"/>
</dbReference>
<sequence>MGSNVSKASKSADKILSTAESLFNQQSFTAVGVDLIRDESGCSKTTMYTYFKNKNQLVQSVLQGRDQRFRQALTDYIGQAEGLDALNKIFDWHLNWFQTDTFKGCLFVRAVAEANVEQTEIIAISRMHKQWLYQLIRHYCNPQSGIIDLADLLYTLLEGLISRFLVDGYNEQIAQQTRQMFNQIFEISKTGSV</sequence>
<dbReference type="PANTHER" id="PTHR47506:SF6">
    <property type="entry name" value="HTH-TYPE TRANSCRIPTIONAL REPRESSOR NEMR"/>
    <property type="match status" value="1"/>
</dbReference>
<dbReference type="PRINTS" id="PR00455">
    <property type="entry name" value="HTHTETR"/>
</dbReference>
<gene>
    <name evidence="6" type="ORF">SAMN05421731_101143</name>
</gene>
<accession>A0A240E4I0</accession>
<evidence type="ECO:0000256" key="1">
    <source>
        <dbReference type="ARBA" id="ARBA00023015"/>
    </source>
</evidence>
<protein>
    <submittedName>
        <fullName evidence="6">Transcriptional regulator, TetR family</fullName>
    </submittedName>
</protein>
<dbReference type="PROSITE" id="PS50977">
    <property type="entry name" value="HTH_TETR_2"/>
    <property type="match status" value="1"/>
</dbReference>
<name>A0A240E4I0_9GAMM</name>
<evidence type="ECO:0000259" key="5">
    <source>
        <dbReference type="PROSITE" id="PS50977"/>
    </source>
</evidence>
<dbReference type="EMBL" id="OANT01000001">
    <property type="protein sequence ID" value="SNX43109.1"/>
    <property type="molecule type" value="Genomic_DNA"/>
</dbReference>
<evidence type="ECO:0000256" key="4">
    <source>
        <dbReference type="PROSITE-ProRule" id="PRU00335"/>
    </source>
</evidence>
<reference evidence="7" key="1">
    <citation type="submission" date="2016-09" db="EMBL/GenBank/DDBJ databases">
        <authorList>
            <person name="Varghese N."/>
            <person name="Submissions S."/>
        </authorList>
    </citation>
    <scope>NUCLEOTIDE SEQUENCE [LARGE SCALE GENOMIC DNA]</scope>
    <source>
        <strain evidence="7">ANC 4466</strain>
    </source>
</reference>
<proteinExistence type="predicted"/>
<dbReference type="SUPFAM" id="SSF48498">
    <property type="entry name" value="Tetracyclin repressor-like, C-terminal domain"/>
    <property type="match status" value="1"/>
</dbReference>
<keyword evidence="3" id="KW-0804">Transcription</keyword>
<evidence type="ECO:0000256" key="2">
    <source>
        <dbReference type="ARBA" id="ARBA00023125"/>
    </source>
</evidence>
<keyword evidence="7" id="KW-1185">Reference proteome</keyword>
<dbReference type="InterPro" id="IPR009057">
    <property type="entry name" value="Homeodomain-like_sf"/>
</dbReference>
<dbReference type="OrthoDB" id="116240at2"/>
<evidence type="ECO:0000313" key="6">
    <source>
        <dbReference type="EMBL" id="SNX43109.1"/>
    </source>
</evidence>
<evidence type="ECO:0000313" key="7">
    <source>
        <dbReference type="Proteomes" id="UP000219042"/>
    </source>
</evidence>